<dbReference type="Proteomes" id="UP000229498">
    <property type="component" value="Unassembled WGS sequence"/>
</dbReference>
<comment type="caution">
    <text evidence="2">The sequence shown here is derived from an EMBL/GenBank/DDBJ whole genome shotgun (WGS) entry which is preliminary data.</text>
</comment>
<dbReference type="Gene3D" id="1.20.120.1760">
    <property type="match status" value="1"/>
</dbReference>
<dbReference type="OrthoDB" id="9777147at2"/>
<keyword evidence="3" id="KW-1185">Reference proteome</keyword>
<dbReference type="RefSeq" id="WP_109793021.1">
    <property type="nucleotide sequence ID" value="NZ_PHIG01000013.1"/>
</dbReference>
<evidence type="ECO:0000256" key="1">
    <source>
        <dbReference type="SAM" id="Phobius"/>
    </source>
</evidence>
<proteinExistence type="predicted"/>
<dbReference type="Pfam" id="PF01066">
    <property type="entry name" value="CDP-OH_P_transf"/>
    <property type="match status" value="1"/>
</dbReference>
<feature type="transmembrane region" description="Helical" evidence="1">
    <location>
        <begin position="144"/>
        <end position="166"/>
    </location>
</feature>
<keyword evidence="1" id="KW-0812">Transmembrane</keyword>
<dbReference type="AlphaFoldDB" id="A0A2M9G594"/>
<evidence type="ECO:0000313" key="3">
    <source>
        <dbReference type="Proteomes" id="UP000229498"/>
    </source>
</evidence>
<dbReference type="EMBL" id="PHIG01000013">
    <property type="protein sequence ID" value="PJK30874.1"/>
    <property type="molecule type" value="Genomic_DNA"/>
</dbReference>
<evidence type="ECO:0000313" key="2">
    <source>
        <dbReference type="EMBL" id="PJK30874.1"/>
    </source>
</evidence>
<dbReference type="InterPro" id="IPR000462">
    <property type="entry name" value="CDP-OH_P_trans"/>
</dbReference>
<feature type="transmembrane region" description="Helical" evidence="1">
    <location>
        <begin position="91"/>
        <end position="109"/>
    </location>
</feature>
<reference evidence="2 3" key="1">
    <citation type="submission" date="2017-11" db="EMBL/GenBank/DDBJ databases">
        <title>Draft genome sequence of Rhizobiales bacterium SY3-13.</title>
        <authorList>
            <person name="Sun C."/>
        </authorList>
    </citation>
    <scope>NUCLEOTIDE SEQUENCE [LARGE SCALE GENOMIC DNA]</scope>
    <source>
        <strain evidence="2 3">SY3-13</strain>
    </source>
</reference>
<protein>
    <submittedName>
        <fullName evidence="2">Phosphatidylglycerophosphate synthase</fullName>
    </submittedName>
</protein>
<gene>
    <name evidence="2" type="ORF">CVT23_04495</name>
</gene>
<keyword evidence="1" id="KW-1133">Transmembrane helix</keyword>
<sequence length="186" mass="20454">MLTLPNLITIARIMGSGAMLWLAQAGAADLFLATFVLLALSDWVDGKLAVLRHERTVVGARMDSIADAVLYACLLVGMIWLEPGLARSEALLIAVVITSYGVAVAASLARFRRLPAYHTRAAKICWFLVSIGAVILLLDGPVWPARVAMIGVLLTNIEATAITFTLREWRTDVPTIWHAMRRFRRE</sequence>
<feature type="transmembrane region" description="Helical" evidence="1">
    <location>
        <begin position="20"/>
        <end position="44"/>
    </location>
</feature>
<dbReference type="InterPro" id="IPR043130">
    <property type="entry name" value="CDP-OH_PTrfase_TM_dom"/>
</dbReference>
<feature type="transmembrane region" description="Helical" evidence="1">
    <location>
        <begin position="121"/>
        <end position="138"/>
    </location>
</feature>
<dbReference type="GO" id="GO:0016780">
    <property type="term" value="F:phosphotransferase activity, for other substituted phosphate groups"/>
    <property type="evidence" value="ECO:0007669"/>
    <property type="project" value="InterPro"/>
</dbReference>
<name>A0A2M9G594_9PROT</name>
<organism evidence="2 3">
    <name type="scientific">Minwuia thermotolerans</name>
    <dbReference type="NCBI Taxonomy" id="2056226"/>
    <lineage>
        <taxon>Bacteria</taxon>
        <taxon>Pseudomonadati</taxon>
        <taxon>Pseudomonadota</taxon>
        <taxon>Alphaproteobacteria</taxon>
        <taxon>Minwuiales</taxon>
        <taxon>Minwuiaceae</taxon>
        <taxon>Minwuia</taxon>
    </lineage>
</organism>
<accession>A0A2M9G594</accession>
<dbReference type="GO" id="GO:0008654">
    <property type="term" value="P:phospholipid biosynthetic process"/>
    <property type="evidence" value="ECO:0007669"/>
    <property type="project" value="InterPro"/>
</dbReference>
<feature type="transmembrane region" description="Helical" evidence="1">
    <location>
        <begin position="65"/>
        <end position="85"/>
    </location>
</feature>
<keyword evidence="1" id="KW-0472">Membrane</keyword>
<dbReference type="GO" id="GO:0016020">
    <property type="term" value="C:membrane"/>
    <property type="evidence" value="ECO:0007669"/>
    <property type="project" value="InterPro"/>
</dbReference>